<evidence type="ECO:0000256" key="1">
    <source>
        <dbReference type="SAM" id="SignalP"/>
    </source>
</evidence>
<dbReference type="EMBL" id="FCON02000003">
    <property type="protein sequence ID" value="SAL16120.1"/>
    <property type="molecule type" value="Genomic_DNA"/>
</dbReference>
<comment type="caution">
    <text evidence="2">The sequence shown here is derived from an EMBL/GenBank/DDBJ whole genome shotgun (WGS) entry which is preliminary data.</text>
</comment>
<evidence type="ECO:0000313" key="3">
    <source>
        <dbReference type="Proteomes" id="UP000054770"/>
    </source>
</evidence>
<dbReference type="AlphaFoldDB" id="A0A158FAT5"/>
<keyword evidence="1" id="KW-0732">Signal</keyword>
<proteinExistence type="predicted"/>
<feature type="chain" id="PRO_5011119935" description="Lipoprotein" evidence="1">
    <location>
        <begin position="24"/>
        <end position="50"/>
    </location>
</feature>
<reference evidence="2" key="1">
    <citation type="submission" date="2016-01" db="EMBL/GenBank/DDBJ databases">
        <authorList>
            <person name="Peeters C."/>
        </authorList>
    </citation>
    <scope>NUCLEOTIDE SEQUENCE [LARGE SCALE GENOMIC DNA]</scope>
    <source>
        <strain evidence="2">LMG 22940</strain>
    </source>
</reference>
<organism evidence="2 3">
    <name type="scientific">Caballeronia choica</name>
    <dbReference type="NCBI Taxonomy" id="326476"/>
    <lineage>
        <taxon>Bacteria</taxon>
        <taxon>Pseudomonadati</taxon>
        <taxon>Pseudomonadota</taxon>
        <taxon>Betaproteobacteria</taxon>
        <taxon>Burkholderiales</taxon>
        <taxon>Burkholderiaceae</taxon>
        <taxon>Caballeronia</taxon>
    </lineage>
</organism>
<dbReference type="RefSeq" id="WP_160109947.1">
    <property type="nucleotide sequence ID" value="NZ_FCON02000003.1"/>
</dbReference>
<feature type="signal peptide" evidence="1">
    <location>
        <begin position="1"/>
        <end position="23"/>
    </location>
</feature>
<dbReference type="Proteomes" id="UP000054770">
    <property type="component" value="Unassembled WGS sequence"/>
</dbReference>
<accession>A0A158FAT5</accession>
<keyword evidence="3" id="KW-1185">Reference proteome</keyword>
<evidence type="ECO:0008006" key="4">
    <source>
        <dbReference type="Google" id="ProtNLM"/>
    </source>
</evidence>
<name>A0A158FAT5_9BURK</name>
<evidence type="ECO:0000313" key="2">
    <source>
        <dbReference type="EMBL" id="SAL16120.1"/>
    </source>
</evidence>
<sequence>MIKIILAAGFVASLLCAGCSGMAGSSSSASGGSSSITMYGTIDEGVSIRK</sequence>
<gene>
    <name evidence="2" type="ORF">AWB68_00387</name>
</gene>
<protein>
    <recommendedName>
        <fullName evidence="4">Lipoprotein</fullName>
    </recommendedName>
</protein>